<dbReference type="GO" id="GO:0003677">
    <property type="term" value="F:DNA binding"/>
    <property type="evidence" value="ECO:0007669"/>
    <property type="project" value="InterPro"/>
</dbReference>
<evidence type="ECO:0000313" key="2">
    <source>
        <dbReference type="EMBL" id="TLD43136.1"/>
    </source>
</evidence>
<reference evidence="2 3" key="1">
    <citation type="submission" date="2019-04" db="EMBL/GenBank/DDBJ databases">
        <title>Genome of a novel bacterium Candidatus Jettenia ecosi reconstructed from metagenome of an anammox bioreactor.</title>
        <authorList>
            <person name="Mardanov A.V."/>
            <person name="Beletsky A.V."/>
            <person name="Ravin N.V."/>
            <person name="Botchkova E.A."/>
            <person name="Litti Y.V."/>
            <person name="Nozhevnikova A.N."/>
        </authorList>
    </citation>
    <scope>NUCLEOTIDE SEQUENCE [LARGE SCALE GENOMIC DNA]</scope>
    <source>
        <strain evidence="2">J2</strain>
    </source>
</reference>
<dbReference type="AlphaFoldDB" id="A0A533QEE4"/>
<dbReference type="InterPro" id="IPR002686">
    <property type="entry name" value="Transposase_17"/>
</dbReference>
<dbReference type="Pfam" id="PF01797">
    <property type="entry name" value="Y1_Tnp"/>
    <property type="match status" value="1"/>
</dbReference>
<name>A0A533QEE4_9BACT</name>
<dbReference type="EMBL" id="SULG01000007">
    <property type="protein sequence ID" value="TLD43136.1"/>
    <property type="molecule type" value="Genomic_DNA"/>
</dbReference>
<sequence>MTKERYGYLLYAYAFMENHYYLFLEASKANISQIMQTINTSYTVYINNRHKRFGRVF</sequence>
<dbReference type="SUPFAM" id="SSF143422">
    <property type="entry name" value="Transposase IS200-like"/>
    <property type="match status" value="1"/>
</dbReference>
<organism evidence="2 3">
    <name type="scientific">Candidatus Jettenia ecosi</name>
    <dbReference type="NCBI Taxonomy" id="2494326"/>
    <lineage>
        <taxon>Bacteria</taxon>
        <taxon>Pseudomonadati</taxon>
        <taxon>Planctomycetota</taxon>
        <taxon>Candidatus Brocadiia</taxon>
        <taxon>Candidatus Brocadiales</taxon>
        <taxon>Candidatus Brocadiaceae</taxon>
        <taxon>Candidatus Jettenia</taxon>
    </lineage>
</organism>
<gene>
    <name evidence="2" type="ORF">JETT_0571</name>
</gene>
<evidence type="ECO:0000313" key="3">
    <source>
        <dbReference type="Proteomes" id="UP000319783"/>
    </source>
</evidence>
<protein>
    <recommendedName>
        <fullName evidence="1">Transposase IS200-like domain-containing protein</fullName>
    </recommendedName>
</protein>
<dbReference type="GO" id="GO:0004803">
    <property type="term" value="F:transposase activity"/>
    <property type="evidence" value="ECO:0007669"/>
    <property type="project" value="InterPro"/>
</dbReference>
<accession>A0A533QEE4</accession>
<evidence type="ECO:0000259" key="1">
    <source>
        <dbReference type="Pfam" id="PF01797"/>
    </source>
</evidence>
<dbReference type="Proteomes" id="UP000319783">
    <property type="component" value="Unassembled WGS sequence"/>
</dbReference>
<proteinExistence type="predicted"/>
<feature type="domain" description="Transposase IS200-like" evidence="1">
    <location>
        <begin position="3"/>
        <end position="52"/>
    </location>
</feature>
<dbReference type="GO" id="GO:0006313">
    <property type="term" value="P:DNA transposition"/>
    <property type="evidence" value="ECO:0007669"/>
    <property type="project" value="InterPro"/>
</dbReference>
<dbReference type="Gene3D" id="3.30.70.1290">
    <property type="entry name" value="Transposase IS200-like"/>
    <property type="match status" value="1"/>
</dbReference>
<comment type="caution">
    <text evidence="2">The sequence shown here is derived from an EMBL/GenBank/DDBJ whole genome shotgun (WGS) entry which is preliminary data.</text>
</comment>
<dbReference type="InterPro" id="IPR036515">
    <property type="entry name" value="Transposase_17_sf"/>
</dbReference>